<evidence type="ECO:0000259" key="6">
    <source>
        <dbReference type="Pfam" id="PF13532"/>
    </source>
</evidence>
<keyword evidence="2" id="KW-0223">Dioxygenase</keyword>
<name>A0A6A6JT54_WESOR</name>
<evidence type="ECO:0000256" key="5">
    <source>
        <dbReference type="PIRSR" id="PIRSR604574-2"/>
    </source>
</evidence>
<dbReference type="AlphaFoldDB" id="A0A6A6JT54"/>
<keyword evidence="8" id="KW-1185">Reference proteome</keyword>
<dbReference type="RefSeq" id="XP_033657291.1">
    <property type="nucleotide sequence ID" value="XM_033796778.1"/>
</dbReference>
<dbReference type="GO" id="GO:0046872">
    <property type="term" value="F:metal ion binding"/>
    <property type="evidence" value="ECO:0007669"/>
    <property type="project" value="UniProtKB-KW"/>
</dbReference>
<dbReference type="OrthoDB" id="6614653at2759"/>
<sequence>MESLDPHQRPPDGIRNVYKKYQKMKSTQLDGDADIVDPERDILREENTKVRTVREINPQQLRGAFRKFVDVEVDIPDAPIPVYEHADMPGLHILPALLPPPVQSTLLSRLLHRDLSNPTHLTNIHTHYTLSYPPNHSSFFSLPPTHPTPIAHPLDPTIHKPLPITPLLTKKLRWMTLGGQYDWTLKRYPATPPPAFPPDIGDLLEGLFPETRAEAAIVNLYSPGDTLSVHRDVAERCGTGLISISLGCDACSVYEWGEPVRLAWCTADCAGDVPGVFGGVAGWKWRRRGI</sequence>
<keyword evidence="1 5" id="KW-0479">Metal-binding</keyword>
<gene>
    <name evidence="7" type="ORF">EI97DRAFT_413046</name>
</gene>
<evidence type="ECO:0000256" key="3">
    <source>
        <dbReference type="ARBA" id="ARBA00023002"/>
    </source>
</evidence>
<keyword evidence="3" id="KW-0560">Oxidoreductase</keyword>
<dbReference type="GO" id="GO:0051213">
    <property type="term" value="F:dioxygenase activity"/>
    <property type="evidence" value="ECO:0007669"/>
    <property type="project" value="UniProtKB-KW"/>
</dbReference>
<dbReference type="SUPFAM" id="SSF51197">
    <property type="entry name" value="Clavaminate synthase-like"/>
    <property type="match status" value="1"/>
</dbReference>
<dbReference type="GO" id="GO:0005737">
    <property type="term" value="C:cytoplasm"/>
    <property type="evidence" value="ECO:0007669"/>
    <property type="project" value="TreeGrafter"/>
</dbReference>
<feature type="binding site" evidence="5">
    <location>
        <position position="230"/>
    </location>
    <ligand>
        <name>Fe cation</name>
        <dbReference type="ChEBI" id="CHEBI:24875"/>
        <note>catalytic</note>
    </ligand>
</feature>
<dbReference type="InterPro" id="IPR027450">
    <property type="entry name" value="AlkB-like"/>
</dbReference>
<evidence type="ECO:0000256" key="4">
    <source>
        <dbReference type="ARBA" id="ARBA00023004"/>
    </source>
</evidence>
<dbReference type="Gene3D" id="2.60.120.590">
    <property type="entry name" value="Alpha-ketoglutarate-dependent dioxygenase AlkB-like"/>
    <property type="match status" value="1"/>
</dbReference>
<dbReference type="InterPro" id="IPR037151">
    <property type="entry name" value="AlkB-like_sf"/>
</dbReference>
<dbReference type="EMBL" id="ML986486">
    <property type="protein sequence ID" value="KAF2279752.1"/>
    <property type="molecule type" value="Genomic_DNA"/>
</dbReference>
<dbReference type="GO" id="GO:0005634">
    <property type="term" value="C:nucleus"/>
    <property type="evidence" value="ECO:0007669"/>
    <property type="project" value="TreeGrafter"/>
</dbReference>
<evidence type="ECO:0000256" key="1">
    <source>
        <dbReference type="ARBA" id="ARBA00022723"/>
    </source>
</evidence>
<protein>
    <submittedName>
        <fullName evidence="7">Oxidoreductase domain-containing protein</fullName>
    </submittedName>
</protein>
<dbReference type="GeneID" id="54549953"/>
<evidence type="ECO:0000313" key="7">
    <source>
        <dbReference type="EMBL" id="KAF2279752.1"/>
    </source>
</evidence>
<dbReference type="InterPro" id="IPR004574">
    <property type="entry name" value="Alkb"/>
</dbReference>
<organism evidence="7 8">
    <name type="scientific">Westerdykella ornata</name>
    <dbReference type="NCBI Taxonomy" id="318751"/>
    <lineage>
        <taxon>Eukaryota</taxon>
        <taxon>Fungi</taxon>
        <taxon>Dikarya</taxon>
        <taxon>Ascomycota</taxon>
        <taxon>Pezizomycotina</taxon>
        <taxon>Dothideomycetes</taxon>
        <taxon>Pleosporomycetidae</taxon>
        <taxon>Pleosporales</taxon>
        <taxon>Sporormiaceae</taxon>
        <taxon>Westerdykella</taxon>
    </lineage>
</organism>
<accession>A0A6A6JT54</accession>
<reference evidence="7" key="1">
    <citation type="journal article" date="2020" name="Stud. Mycol.">
        <title>101 Dothideomycetes genomes: a test case for predicting lifestyles and emergence of pathogens.</title>
        <authorList>
            <person name="Haridas S."/>
            <person name="Albert R."/>
            <person name="Binder M."/>
            <person name="Bloem J."/>
            <person name="Labutti K."/>
            <person name="Salamov A."/>
            <person name="Andreopoulos B."/>
            <person name="Baker S."/>
            <person name="Barry K."/>
            <person name="Bills G."/>
            <person name="Bluhm B."/>
            <person name="Cannon C."/>
            <person name="Castanera R."/>
            <person name="Culley D."/>
            <person name="Daum C."/>
            <person name="Ezra D."/>
            <person name="Gonzalez J."/>
            <person name="Henrissat B."/>
            <person name="Kuo A."/>
            <person name="Liang C."/>
            <person name="Lipzen A."/>
            <person name="Lutzoni F."/>
            <person name="Magnuson J."/>
            <person name="Mondo S."/>
            <person name="Nolan M."/>
            <person name="Ohm R."/>
            <person name="Pangilinan J."/>
            <person name="Park H.-J."/>
            <person name="Ramirez L."/>
            <person name="Alfaro M."/>
            <person name="Sun H."/>
            <person name="Tritt A."/>
            <person name="Yoshinaga Y."/>
            <person name="Zwiers L.-H."/>
            <person name="Turgeon B."/>
            <person name="Goodwin S."/>
            <person name="Spatafora J."/>
            <person name="Crous P."/>
            <person name="Grigoriev I."/>
        </authorList>
    </citation>
    <scope>NUCLEOTIDE SEQUENCE</scope>
    <source>
        <strain evidence="7">CBS 379.55</strain>
    </source>
</reference>
<comment type="cofactor">
    <cofactor evidence="5">
        <name>Fe(2+)</name>
        <dbReference type="ChEBI" id="CHEBI:29033"/>
    </cofactor>
    <text evidence="5">Binds 1 Fe(2+) ion per subunit.</text>
</comment>
<feature type="domain" description="Alpha-ketoglutarate-dependent dioxygenase AlkB-like" evidence="6">
    <location>
        <begin position="159"/>
        <end position="250"/>
    </location>
</feature>
<dbReference type="PANTHER" id="PTHR16557">
    <property type="entry name" value="ALKYLATED DNA REPAIR PROTEIN ALKB-RELATED"/>
    <property type="match status" value="1"/>
</dbReference>
<proteinExistence type="predicted"/>
<evidence type="ECO:0000256" key="2">
    <source>
        <dbReference type="ARBA" id="ARBA00022964"/>
    </source>
</evidence>
<keyword evidence="4 5" id="KW-0408">Iron</keyword>
<dbReference type="Pfam" id="PF13532">
    <property type="entry name" value="2OG-FeII_Oxy_2"/>
    <property type="match status" value="1"/>
</dbReference>
<dbReference type="Proteomes" id="UP000800097">
    <property type="component" value="Unassembled WGS sequence"/>
</dbReference>
<dbReference type="PANTHER" id="PTHR16557:SF2">
    <property type="entry name" value="NUCLEIC ACID DIOXYGENASE ALKBH1"/>
    <property type="match status" value="1"/>
</dbReference>
<evidence type="ECO:0000313" key="8">
    <source>
        <dbReference type="Proteomes" id="UP000800097"/>
    </source>
</evidence>
<feature type="binding site" evidence="5">
    <location>
        <position position="232"/>
    </location>
    <ligand>
        <name>Fe cation</name>
        <dbReference type="ChEBI" id="CHEBI:24875"/>
        <note>catalytic</note>
    </ligand>
</feature>